<dbReference type="SMART" id="SM00191">
    <property type="entry name" value="Int_alpha"/>
    <property type="match status" value="2"/>
</dbReference>
<keyword evidence="1" id="KW-0732">Signal</keyword>
<dbReference type="InterPro" id="IPR013519">
    <property type="entry name" value="Int_alpha_beta-p"/>
</dbReference>
<evidence type="ECO:0000256" key="1">
    <source>
        <dbReference type="ARBA" id="ARBA00022729"/>
    </source>
</evidence>
<dbReference type="RefSeq" id="WP_237281434.1">
    <property type="nucleotide sequence ID" value="NZ_CP016279.1"/>
</dbReference>
<keyword evidence="5" id="KW-1185">Reference proteome</keyword>
<evidence type="ECO:0000313" key="4">
    <source>
        <dbReference type="EMBL" id="MBP2049564.1"/>
    </source>
</evidence>
<reference evidence="4 5" key="1">
    <citation type="submission" date="2021-03" db="EMBL/GenBank/DDBJ databases">
        <title>Genomic Encyclopedia of Type Strains, Phase IV (KMG-IV): sequencing the most valuable type-strain genomes for metagenomic binning, comparative biology and taxonomic classification.</title>
        <authorList>
            <person name="Goeker M."/>
        </authorList>
    </citation>
    <scope>NUCLEOTIDE SEQUENCE [LARGE SCALE GENOMIC DNA]</scope>
    <source>
        <strain evidence="4 5">DSM 40499</strain>
    </source>
</reference>
<dbReference type="EMBL" id="JAGGLP010000004">
    <property type="protein sequence ID" value="MBP2049564.1"/>
    <property type="molecule type" value="Genomic_DNA"/>
</dbReference>
<comment type="caution">
    <text evidence="4">The sequence shown here is derived from an EMBL/GenBank/DDBJ whole genome shotgun (WGS) entry which is preliminary data.</text>
</comment>
<proteinExistence type="predicted"/>
<evidence type="ECO:0000256" key="2">
    <source>
        <dbReference type="ARBA" id="ARBA00022737"/>
    </source>
</evidence>
<protein>
    <submittedName>
        <fullName evidence="4">Uncharacterized protein</fullName>
    </submittedName>
</protein>
<gene>
    <name evidence="4" type="ORF">J2Z21_002495</name>
</gene>
<evidence type="ECO:0000313" key="5">
    <source>
        <dbReference type="Proteomes" id="UP001519309"/>
    </source>
</evidence>
<dbReference type="PANTHER" id="PTHR23220">
    <property type="entry name" value="INTEGRIN ALPHA"/>
    <property type="match status" value="1"/>
</dbReference>
<keyword evidence="3" id="KW-0325">Glycoprotein</keyword>
<accession>A0ABS4LQK8</accession>
<dbReference type="Gene3D" id="2.130.10.130">
    <property type="entry name" value="Integrin alpha, N-terminal"/>
    <property type="match status" value="1"/>
</dbReference>
<keyword evidence="2" id="KW-0677">Repeat</keyword>
<dbReference type="PROSITE" id="PS51470">
    <property type="entry name" value="FG_GAP"/>
    <property type="match status" value="2"/>
</dbReference>
<name>A0ABS4LQK8_9ACTN</name>
<dbReference type="SUPFAM" id="SSF69318">
    <property type="entry name" value="Integrin alpha N-terminal domain"/>
    <property type="match status" value="1"/>
</dbReference>
<dbReference type="Pfam" id="PF01839">
    <property type="entry name" value="FG-GAP"/>
    <property type="match status" value="2"/>
</dbReference>
<evidence type="ECO:0000256" key="3">
    <source>
        <dbReference type="ARBA" id="ARBA00023180"/>
    </source>
</evidence>
<dbReference type="PANTHER" id="PTHR23220:SF122">
    <property type="entry name" value="INTEGRIN ALPHA-PS1"/>
    <property type="match status" value="1"/>
</dbReference>
<dbReference type="InterPro" id="IPR028994">
    <property type="entry name" value="Integrin_alpha_N"/>
</dbReference>
<dbReference type="InterPro" id="IPR013517">
    <property type="entry name" value="FG-GAP"/>
</dbReference>
<dbReference type="Proteomes" id="UP001519309">
    <property type="component" value="Unassembled WGS sequence"/>
</dbReference>
<sequence length="136" mass="13515">MFGHSVAVGDITGDGIDDVAVGVPGEKKFEGAVDVLRGSRSGLTGTGAQAFCQDTRGVPGTGEYDDIFGYTVALADINRNGHADLAVAAPGEDAGNGAVTVLRGRPTGLVTDAALAFGGKAVGAPYTKASFGSSLK</sequence>
<organism evidence="4 5">
    <name type="scientific">Streptomyces griseochromogenes</name>
    <dbReference type="NCBI Taxonomy" id="68214"/>
    <lineage>
        <taxon>Bacteria</taxon>
        <taxon>Bacillati</taxon>
        <taxon>Actinomycetota</taxon>
        <taxon>Actinomycetes</taxon>
        <taxon>Kitasatosporales</taxon>
        <taxon>Streptomycetaceae</taxon>
        <taxon>Streptomyces</taxon>
    </lineage>
</organism>